<keyword evidence="7" id="KW-1185">Reference proteome</keyword>
<feature type="domain" description="AprE-like long alpha-helical hairpin" evidence="5">
    <location>
        <begin position="166"/>
        <end position="351"/>
    </location>
</feature>
<dbReference type="PANTHER" id="PTHR33619">
    <property type="entry name" value="POLYSACCHARIDE EXPORT PROTEIN GFCE-RELATED"/>
    <property type="match status" value="1"/>
</dbReference>
<dbReference type="GO" id="GO:0015159">
    <property type="term" value="F:polysaccharide transmembrane transporter activity"/>
    <property type="evidence" value="ECO:0007669"/>
    <property type="project" value="InterPro"/>
</dbReference>
<protein>
    <submittedName>
        <fullName evidence="6">Polysaccharide export protein</fullName>
    </submittedName>
</protein>
<feature type="chain" id="PRO_5041253789" evidence="3">
    <location>
        <begin position="23"/>
        <end position="435"/>
    </location>
</feature>
<evidence type="ECO:0000259" key="5">
    <source>
        <dbReference type="Pfam" id="PF25994"/>
    </source>
</evidence>
<evidence type="ECO:0000313" key="6">
    <source>
        <dbReference type="EMBL" id="MCW6509039.1"/>
    </source>
</evidence>
<evidence type="ECO:0000259" key="4">
    <source>
        <dbReference type="Pfam" id="PF02563"/>
    </source>
</evidence>
<dbReference type="AlphaFoldDB" id="A0AA41YVT9"/>
<keyword evidence="1 3" id="KW-0732">Signal</keyword>
<feature type="region of interest" description="Disordered" evidence="2">
    <location>
        <begin position="408"/>
        <end position="435"/>
    </location>
</feature>
<evidence type="ECO:0000256" key="1">
    <source>
        <dbReference type="ARBA" id="ARBA00022729"/>
    </source>
</evidence>
<proteinExistence type="predicted"/>
<name>A0AA41YVT9_9HYPH</name>
<comment type="caution">
    <text evidence="6">The sequence shown here is derived from an EMBL/GenBank/DDBJ whole genome shotgun (WGS) entry which is preliminary data.</text>
</comment>
<dbReference type="EMBL" id="JAMOIM010000008">
    <property type="protein sequence ID" value="MCW6509039.1"/>
    <property type="molecule type" value="Genomic_DNA"/>
</dbReference>
<dbReference type="Gene3D" id="3.30.1950.10">
    <property type="entry name" value="wza like domain"/>
    <property type="match status" value="1"/>
</dbReference>
<gene>
    <name evidence="6" type="ORF">M8523_13505</name>
</gene>
<dbReference type="InterPro" id="IPR058781">
    <property type="entry name" value="HH_AprE-like"/>
</dbReference>
<evidence type="ECO:0000256" key="2">
    <source>
        <dbReference type="SAM" id="MobiDB-lite"/>
    </source>
</evidence>
<feature type="signal peptide" evidence="3">
    <location>
        <begin position="1"/>
        <end position="22"/>
    </location>
</feature>
<sequence length="435" mass="46725">MRSLCIVSLLLAVGLGLSAAYAEPVEYRLGPEDKLQIKVFDWRTGSGEAYQWQALNGEFIVGSGGSLSLPLLGDIPANDMTPSAVANVIGERLQAKVGLAQRPDASVQVTKYRPFYIMGMVERQGEYDFRPDLSVLQAVSIAGGIARAGDGGAMGLERDAISGRGDLRALMVERTELLVRQARLDAEISGADSITLPPELASRQTEPAVARALREEQALFGTRRESLTSQSATLDQSRALLERQIVALAAKDVSLARQLAVTKQELDQISGLVSQGLAVLPRKLAIEENTAQYESSRLDVQLATLRAQQDISKAIRDKSELQAKDRNEALIEAAQVRARLGEVGQRLETARALVYQAEVREPAALAASTPTRPTPVYSIVRKVDGHATTLQVEDSDPVLPGDVVQVDFTDSDQTGPKHEAVGIAGRGPETAAVSN</sequence>
<dbReference type="Pfam" id="PF02563">
    <property type="entry name" value="Poly_export"/>
    <property type="match status" value="1"/>
</dbReference>
<feature type="domain" description="Polysaccharide export protein N-terminal" evidence="4">
    <location>
        <begin position="23"/>
        <end position="110"/>
    </location>
</feature>
<accession>A0AA41YVT9</accession>
<dbReference type="RefSeq" id="WP_282585407.1">
    <property type="nucleotide sequence ID" value="NZ_JAMOIM010000008.1"/>
</dbReference>
<dbReference type="InterPro" id="IPR003715">
    <property type="entry name" value="Poly_export_N"/>
</dbReference>
<evidence type="ECO:0000313" key="7">
    <source>
        <dbReference type="Proteomes" id="UP001165667"/>
    </source>
</evidence>
<dbReference type="Pfam" id="PF25994">
    <property type="entry name" value="HH_AprE"/>
    <property type="match status" value="1"/>
</dbReference>
<dbReference type="PANTHER" id="PTHR33619:SF3">
    <property type="entry name" value="POLYSACCHARIDE EXPORT PROTEIN GFCE-RELATED"/>
    <property type="match status" value="1"/>
</dbReference>
<evidence type="ECO:0000256" key="3">
    <source>
        <dbReference type="SAM" id="SignalP"/>
    </source>
</evidence>
<dbReference type="Proteomes" id="UP001165667">
    <property type="component" value="Unassembled WGS sequence"/>
</dbReference>
<reference evidence="6" key="1">
    <citation type="submission" date="2022-05" db="EMBL/GenBank/DDBJ databases">
        <authorList>
            <person name="Pankratov T."/>
        </authorList>
    </citation>
    <scope>NUCLEOTIDE SEQUENCE</scope>
    <source>
        <strain evidence="6">BP6-180914</strain>
    </source>
</reference>
<dbReference type="InterPro" id="IPR049712">
    <property type="entry name" value="Poly_export"/>
</dbReference>
<organism evidence="6 7">
    <name type="scientific">Lichenifustis flavocetrariae</name>
    <dbReference type="NCBI Taxonomy" id="2949735"/>
    <lineage>
        <taxon>Bacteria</taxon>
        <taxon>Pseudomonadati</taxon>
        <taxon>Pseudomonadota</taxon>
        <taxon>Alphaproteobacteria</taxon>
        <taxon>Hyphomicrobiales</taxon>
        <taxon>Lichenihabitantaceae</taxon>
        <taxon>Lichenifustis</taxon>
    </lineage>
</organism>